<dbReference type="EMBL" id="ADZU01000034">
    <property type="protein sequence ID" value="EFS91715.1"/>
    <property type="molecule type" value="Genomic_DNA"/>
</dbReference>
<evidence type="ECO:0000313" key="3">
    <source>
        <dbReference type="Proteomes" id="UP000003179"/>
    </source>
</evidence>
<sequence>MCSLILLRKKCFLYIISVALVSGVTNWTIIIVANPKFRQRIGLNGVLLLKFRMPGPCN</sequence>
<gene>
    <name evidence="2" type="ORF">HMPREF9607_02225</name>
</gene>
<accession>A0ABN0C3G4</accession>
<evidence type="ECO:0000313" key="2">
    <source>
        <dbReference type="EMBL" id="EFS91715.1"/>
    </source>
</evidence>
<reference evidence="2" key="1">
    <citation type="submission" date="2010-08" db="EMBL/GenBank/DDBJ databases">
        <authorList>
            <person name="Weinstock G."/>
            <person name="Sodergren E."/>
            <person name="Clifton S."/>
            <person name="Fulton L."/>
            <person name="Fulton B."/>
            <person name="Courtney L."/>
            <person name="Fronick C."/>
            <person name="Harrison M."/>
            <person name="Strong C."/>
            <person name="Farmer C."/>
            <person name="Delahaunty K."/>
            <person name="Markovic C."/>
            <person name="Hall O."/>
            <person name="Minx P."/>
            <person name="Tomlinson C."/>
            <person name="Mitreva M."/>
            <person name="Hou S."/>
            <person name="Chen J."/>
            <person name="Wollam A."/>
            <person name="Pepin K.H."/>
            <person name="Johnson M."/>
            <person name="Bhonagiri V."/>
            <person name="Zhang X."/>
            <person name="Suruliraj S."/>
            <person name="Warren W."/>
            <person name="Chinwalla A."/>
            <person name="Mardis E.R."/>
            <person name="Wilson R.K."/>
        </authorList>
    </citation>
    <scope>NUCLEOTIDE SEQUENCE [LARGE SCALE GENOMIC DNA]</scope>
    <source>
        <strain evidence="2">HL044PA1</strain>
    </source>
</reference>
<keyword evidence="3" id="KW-1185">Reference proteome</keyword>
<proteinExistence type="predicted"/>
<protein>
    <submittedName>
        <fullName evidence="2">Uncharacterized protein</fullName>
    </submittedName>
</protein>
<keyword evidence="1" id="KW-1133">Transmembrane helix</keyword>
<keyword evidence="1" id="KW-0472">Membrane</keyword>
<evidence type="ECO:0000256" key="1">
    <source>
        <dbReference type="SAM" id="Phobius"/>
    </source>
</evidence>
<dbReference type="Proteomes" id="UP000003179">
    <property type="component" value="Unassembled WGS sequence"/>
</dbReference>
<keyword evidence="1" id="KW-0812">Transmembrane</keyword>
<name>A0ABN0C3G4_9ACTN</name>
<feature type="transmembrane region" description="Helical" evidence="1">
    <location>
        <begin position="12"/>
        <end position="33"/>
    </location>
</feature>
<organism evidence="2 3">
    <name type="scientific">Cutibacterium modestum HL044PA1</name>
    <dbReference type="NCBI Taxonomy" id="765109"/>
    <lineage>
        <taxon>Bacteria</taxon>
        <taxon>Bacillati</taxon>
        <taxon>Actinomycetota</taxon>
        <taxon>Actinomycetes</taxon>
        <taxon>Propionibacteriales</taxon>
        <taxon>Propionibacteriaceae</taxon>
        <taxon>Cutibacterium</taxon>
        <taxon>Cutibacterium modestum</taxon>
    </lineage>
</organism>
<comment type="caution">
    <text evidence="2">The sequence shown here is derived from an EMBL/GenBank/DDBJ whole genome shotgun (WGS) entry which is preliminary data.</text>
</comment>